<dbReference type="Proteomes" id="UP000007266">
    <property type="component" value="Linkage group 3"/>
</dbReference>
<organism evidence="2 3">
    <name type="scientific">Tribolium castaneum</name>
    <name type="common">Red flour beetle</name>
    <dbReference type="NCBI Taxonomy" id="7070"/>
    <lineage>
        <taxon>Eukaryota</taxon>
        <taxon>Metazoa</taxon>
        <taxon>Ecdysozoa</taxon>
        <taxon>Arthropoda</taxon>
        <taxon>Hexapoda</taxon>
        <taxon>Insecta</taxon>
        <taxon>Pterygota</taxon>
        <taxon>Neoptera</taxon>
        <taxon>Endopterygota</taxon>
        <taxon>Coleoptera</taxon>
        <taxon>Polyphaga</taxon>
        <taxon>Cucujiformia</taxon>
        <taxon>Tenebrionidae</taxon>
        <taxon>Tenebrionidae incertae sedis</taxon>
        <taxon>Tribolium</taxon>
    </lineage>
</organism>
<dbReference type="InParanoid" id="D6WEH5"/>
<feature type="region of interest" description="Disordered" evidence="1">
    <location>
        <begin position="136"/>
        <end position="173"/>
    </location>
</feature>
<protein>
    <submittedName>
        <fullName evidence="2">Uncharacterized protein</fullName>
    </submittedName>
</protein>
<dbReference type="AlphaFoldDB" id="D6WEH5"/>
<evidence type="ECO:0000313" key="3">
    <source>
        <dbReference type="Proteomes" id="UP000007266"/>
    </source>
</evidence>
<evidence type="ECO:0000313" key="2">
    <source>
        <dbReference type="EMBL" id="EFA00348.1"/>
    </source>
</evidence>
<sequence>MFVSIKKPEGHSSMEGMSGDPANAPTTRTLVQGDTNTDGMLHLSCGGDRIRKKTVPLMVYMEKDSDRVVRRTNGICKLQADTQIIRLCGVMLSHGVRLRPTPCRTPRPVYPQLLERKRQQPEALTSTMVVRLNRHVSPKQPSGEESPRGGGVPQPQQHSRVQPPAEGAAADRHSLVIAAVSASA</sequence>
<name>D6WEH5_TRICA</name>
<reference evidence="2 3" key="1">
    <citation type="journal article" date="2008" name="Nature">
        <title>The genome of the model beetle and pest Tribolium castaneum.</title>
        <authorList>
            <consortium name="Tribolium Genome Sequencing Consortium"/>
            <person name="Richards S."/>
            <person name="Gibbs R.A."/>
            <person name="Weinstock G.M."/>
            <person name="Brown S.J."/>
            <person name="Denell R."/>
            <person name="Beeman R.W."/>
            <person name="Gibbs R."/>
            <person name="Beeman R.W."/>
            <person name="Brown S.J."/>
            <person name="Bucher G."/>
            <person name="Friedrich M."/>
            <person name="Grimmelikhuijzen C.J."/>
            <person name="Klingler M."/>
            <person name="Lorenzen M."/>
            <person name="Richards S."/>
            <person name="Roth S."/>
            <person name="Schroder R."/>
            <person name="Tautz D."/>
            <person name="Zdobnov E.M."/>
            <person name="Muzny D."/>
            <person name="Gibbs R.A."/>
            <person name="Weinstock G.M."/>
            <person name="Attaway T."/>
            <person name="Bell S."/>
            <person name="Buhay C.J."/>
            <person name="Chandrabose M.N."/>
            <person name="Chavez D."/>
            <person name="Clerk-Blankenburg K.P."/>
            <person name="Cree A."/>
            <person name="Dao M."/>
            <person name="Davis C."/>
            <person name="Chacko J."/>
            <person name="Dinh H."/>
            <person name="Dugan-Rocha S."/>
            <person name="Fowler G."/>
            <person name="Garner T.T."/>
            <person name="Garnes J."/>
            <person name="Gnirke A."/>
            <person name="Hawes A."/>
            <person name="Hernandez J."/>
            <person name="Hines S."/>
            <person name="Holder M."/>
            <person name="Hume J."/>
            <person name="Jhangiani S.N."/>
            <person name="Joshi V."/>
            <person name="Khan Z.M."/>
            <person name="Jackson L."/>
            <person name="Kovar C."/>
            <person name="Kowis A."/>
            <person name="Lee S."/>
            <person name="Lewis L.R."/>
            <person name="Margolis J."/>
            <person name="Morgan M."/>
            <person name="Nazareth L.V."/>
            <person name="Nguyen N."/>
            <person name="Okwuonu G."/>
            <person name="Parker D."/>
            <person name="Richards S."/>
            <person name="Ruiz S.J."/>
            <person name="Santibanez J."/>
            <person name="Savard J."/>
            <person name="Scherer S.E."/>
            <person name="Schneider B."/>
            <person name="Sodergren E."/>
            <person name="Tautz D."/>
            <person name="Vattahil S."/>
            <person name="Villasana D."/>
            <person name="White C.S."/>
            <person name="Wright R."/>
            <person name="Park Y."/>
            <person name="Beeman R.W."/>
            <person name="Lord J."/>
            <person name="Oppert B."/>
            <person name="Lorenzen M."/>
            <person name="Brown S."/>
            <person name="Wang L."/>
            <person name="Savard J."/>
            <person name="Tautz D."/>
            <person name="Richards S."/>
            <person name="Weinstock G."/>
            <person name="Gibbs R.A."/>
            <person name="Liu Y."/>
            <person name="Worley K."/>
            <person name="Weinstock G."/>
            <person name="Elsik C.G."/>
            <person name="Reese J.T."/>
            <person name="Elhaik E."/>
            <person name="Landan G."/>
            <person name="Graur D."/>
            <person name="Arensburger P."/>
            <person name="Atkinson P."/>
            <person name="Beeman R.W."/>
            <person name="Beidler J."/>
            <person name="Brown S.J."/>
            <person name="Demuth J.P."/>
            <person name="Drury D.W."/>
            <person name="Du Y.Z."/>
            <person name="Fujiwara H."/>
            <person name="Lorenzen M."/>
            <person name="Maselli V."/>
            <person name="Osanai M."/>
            <person name="Park Y."/>
            <person name="Robertson H.M."/>
            <person name="Tu Z."/>
            <person name="Wang J.J."/>
            <person name="Wang S."/>
            <person name="Richards S."/>
            <person name="Song H."/>
            <person name="Zhang L."/>
            <person name="Sodergren E."/>
            <person name="Werner D."/>
            <person name="Stanke M."/>
            <person name="Morgenstern B."/>
            <person name="Solovyev V."/>
            <person name="Kosarev P."/>
            <person name="Brown G."/>
            <person name="Chen H.C."/>
            <person name="Ermolaeva O."/>
            <person name="Hlavina W."/>
            <person name="Kapustin Y."/>
            <person name="Kiryutin B."/>
            <person name="Kitts P."/>
            <person name="Maglott D."/>
            <person name="Pruitt K."/>
            <person name="Sapojnikov V."/>
            <person name="Souvorov A."/>
            <person name="Mackey A.J."/>
            <person name="Waterhouse R.M."/>
            <person name="Wyder S."/>
            <person name="Zdobnov E.M."/>
            <person name="Zdobnov E.M."/>
            <person name="Wyder S."/>
            <person name="Kriventseva E.V."/>
            <person name="Kadowaki T."/>
            <person name="Bork P."/>
            <person name="Aranda M."/>
            <person name="Bao R."/>
            <person name="Beermann A."/>
            <person name="Berns N."/>
            <person name="Bolognesi R."/>
            <person name="Bonneton F."/>
            <person name="Bopp D."/>
            <person name="Brown S.J."/>
            <person name="Bucher G."/>
            <person name="Butts T."/>
            <person name="Chaumot A."/>
            <person name="Denell R.E."/>
            <person name="Ferrier D.E."/>
            <person name="Friedrich M."/>
            <person name="Gordon C.M."/>
            <person name="Jindra M."/>
            <person name="Klingler M."/>
            <person name="Lan Q."/>
            <person name="Lattorff H.M."/>
            <person name="Laudet V."/>
            <person name="von Levetsow C."/>
            <person name="Liu Z."/>
            <person name="Lutz R."/>
            <person name="Lynch J.A."/>
            <person name="da Fonseca R.N."/>
            <person name="Posnien N."/>
            <person name="Reuter R."/>
            <person name="Roth S."/>
            <person name="Savard J."/>
            <person name="Schinko J.B."/>
            <person name="Schmitt C."/>
            <person name="Schoppmeier M."/>
            <person name="Schroder R."/>
            <person name="Shippy T.D."/>
            <person name="Simonnet F."/>
            <person name="Marques-Souza H."/>
            <person name="Tautz D."/>
            <person name="Tomoyasu Y."/>
            <person name="Trauner J."/>
            <person name="Van der Zee M."/>
            <person name="Vervoort M."/>
            <person name="Wittkopp N."/>
            <person name="Wimmer E.A."/>
            <person name="Yang X."/>
            <person name="Jones A.K."/>
            <person name="Sattelle D.B."/>
            <person name="Ebert P.R."/>
            <person name="Nelson D."/>
            <person name="Scott J.G."/>
            <person name="Beeman R.W."/>
            <person name="Muthukrishnan S."/>
            <person name="Kramer K.J."/>
            <person name="Arakane Y."/>
            <person name="Beeman R.W."/>
            <person name="Zhu Q."/>
            <person name="Hogenkamp D."/>
            <person name="Dixit R."/>
            <person name="Oppert B."/>
            <person name="Jiang H."/>
            <person name="Zou Z."/>
            <person name="Marshall J."/>
            <person name="Elpidina E."/>
            <person name="Vinokurov K."/>
            <person name="Oppert C."/>
            <person name="Zou Z."/>
            <person name="Evans J."/>
            <person name="Lu Z."/>
            <person name="Zhao P."/>
            <person name="Sumathipala N."/>
            <person name="Altincicek B."/>
            <person name="Vilcinskas A."/>
            <person name="Williams M."/>
            <person name="Hultmark D."/>
            <person name="Hetru C."/>
            <person name="Jiang H."/>
            <person name="Grimmelikhuijzen C.J."/>
            <person name="Hauser F."/>
            <person name="Cazzamali G."/>
            <person name="Williamson M."/>
            <person name="Park Y."/>
            <person name="Li B."/>
            <person name="Tanaka Y."/>
            <person name="Predel R."/>
            <person name="Neupert S."/>
            <person name="Schachtner J."/>
            <person name="Verleyen P."/>
            <person name="Raible F."/>
            <person name="Bork P."/>
            <person name="Friedrich M."/>
            <person name="Walden K.K."/>
            <person name="Robertson H.M."/>
            <person name="Angeli S."/>
            <person name="Foret S."/>
            <person name="Bucher G."/>
            <person name="Schuetz S."/>
            <person name="Maleszka R."/>
            <person name="Wimmer E.A."/>
            <person name="Beeman R.W."/>
            <person name="Lorenzen M."/>
            <person name="Tomoyasu Y."/>
            <person name="Miller S.C."/>
            <person name="Grossmann D."/>
            <person name="Bucher G."/>
        </authorList>
    </citation>
    <scope>NUCLEOTIDE SEQUENCE [LARGE SCALE GENOMIC DNA]</scope>
    <source>
        <strain evidence="2 3">Georgia GA2</strain>
    </source>
</reference>
<feature type="compositionally biased region" description="Basic and acidic residues" evidence="1">
    <location>
        <begin position="1"/>
        <end position="12"/>
    </location>
</feature>
<evidence type="ECO:0000256" key="1">
    <source>
        <dbReference type="SAM" id="MobiDB-lite"/>
    </source>
</evidence>
<gene>
    <name evidence="2" type="primary">GLEAN_03188</name>
    <name evidence="2" type="ORF">TcasGA2_TC003188</name>
</gene>
<accession>D6WEH5</accession>
<dbReference type="HOGENOM" id="CLU_1470054_0_0_1"/>
<proteinExistence type="predicted"/>
<reference evidence="2 3" key="2">
    <citation type="journal article" date="2010" name="Nucleic Acids Res.">
        <title>BeetleBase in 2010: revisions to provide comprehensive genomic information for Tribolium castaneum.</title>
        <authorList>
            <person name="Kim H.S."/>
            <person name="Murphy T."/>
            <person name="Xia J."/>
            <person name="Caragea D."/>
            <person name="Park Y."/>
            <person name="Beeman R.W."/>
            <person name="Lorenzen M.D."/>
            <person name="Butcher S."/>
            <person name="Manak J.R."/>
            <person name="Brown S.J."/>
        </authorList>
    </citation>
    <scope>GENOME REANNOTATION</scope>
    <source>
        <strain evidence="2 3">Georgia GA2</strain>
    </source>
</reference>
<feature type="region of interest" description="Disordered" evidence="1">
    <location>
        <begin position="1"/>
        <end position="27"/>
    </location>
</feature>
<keyword evidence="3" id="KW-1185">Reference proteome</keyword>
<dbReference type="EMBL" id="KQ971318">
    <property type="protein sequence ID" value="EFA00348.1"/>
    <property type="molecule type" value="Genomic_DNA"/>
</dbReference>